<gene>
    <name evidence="12" type="ORF">FFLO_00816</name>
</gene>
<comment type="subcellular location">
    <subcellularLocation>
        <location evidence="2 10">Cell membrane</location>
        <topology evidence="2 10">Multi-pass membrane protein</topology>
    </subcellularLocation>
</comment>
<feature type="compositionally biased region" description="Low complexity" evidence="11">
    <location>
        <begin position="835"/>
        <end position="846"/>
    </location>
</feature>
<organism evidence="12 13">
    <name type="scientific">Filobasidium floriforme</name>
    <dbReference type="NCBI Taxonomy" id="5210"/>
    <lineage>
        <taxon>Eukaryota</taxon>
        <taxon>Fungi</taxon>
        <taxon>Dikarya</taxon>
        <taxon>Basidiomycota</taxon>
        <taxon>Agaricomycotina</taxon>
        <taxon>Tremellomycetes</taxon>
        <taxon>Filobasidiales</taxon>
        <taxon>Filobasidiaceae</taxon>
        <taxon>Filobasidium</taxon>
    </lineage>
</organism>
<comment type="caution">
    <text evidence="10">Lacks conserved residue(s) required for the propagation of feature annotation.</text>
</comment>
<feature type="transmembrane region" description="Helical" evidence="10">
    <location>
        <begin position="652"/>
        <end position="676"/>
    </location>
</feature>
<keyword evidence="4 10" id="KW-1003">Cell membrane</keyword>
<feature type="transmembrane region" description="Helical" evidence="10">
    <location>
        <begin position="437"/>
        <end position="458"/>
    </location>
</feature>
<feature type="region of interest" description="Disordered" evidence="11">
    <location>
        <begin position="820"/>
        <end position="917"/>
    </location>
</feature>
<dbReference type="OrthoDB" id="10248838at2759"/>
<evidence type="ECO:0000256" key="10">
    <source>
        <dbReference type="RuleBase" id="RU366035"/>
    </source>
</evidence>
<evidence type="ECO:0000256" key="11">
    <source>
        <dbReference type="SAM" id="MobiDB-lite"/>
    </source>
</evidence>
<dbReference type="GO" id="GO:0043332">
    <property type="term" value="C:mating projection tip"/>
    <property type="evidence" value="ECO:0007669"/>
    <property type="project" value="UniProtKB-UniRule"/>
</dbReference>
<keyword evidence="13" id="KW-1185">Reference proteome</keyword>
<protein>
    <recommendedName>
        <fullName evidence="10">Plasma membrane fusion protein PRM1</fullName>
    </recommendedName>
</protein>
<feature type="transmembrane region" description="Helical" evidence="10">
    <location>
        <begin position="351"/>
        <end position="370"/>
    </location>
</feature>
<sequence length="917" mass="100744">MPFSDLQSLSPRQTSSPQPSVYPKKMVRLPSPLPPSRTTSFTSESQETLKPYLSLKARLSHTILSLPLLSLLLALAFFLSANNSAQARAEDAKAQIMATCKGVEQGVRFITDGGMARVMADKINEQTVNGVKATLRGVHKVLEMSLTIIEKVIGFMIDMYRSLLMCTIEFVVRGSLAIMIGVVETITDGITTTLNGIRSKIQADINSANAVIATAIKAINSVTSVVNVNLSVPQFDIPSLNGLANVSIPTTFEDDLRRLNASLPTLEEFKDILEDLIAVPFDKLKGEMNESFNEMMSKITVESLPIIGDVSNSTSTSLERRAETEAYDLCGQMDTSFLDDIASSLSRLAKIATGLLVLAFLLLWFALIFWEWYTWKQMNEQAQEVEDLVEREMAEGRRVDGLRMVQMVEHPVVEKYGGKVVGLLTRKNETNSNLRWFLAYITHPPALLLLGFGILTFLTMQIQLSAVHAIRERSSAEANSAIAEQSQSLGVAINQAMLQQSGDYATDMNLVIQGWQEDIDTTIFGPWLNTTTVTLNTTLIEFYDKVEQVLNVTFGNTILATSVNNFVYCILGSKIDNMATALTWIKDNAKVTLPTFNADILMLSNATMDSVADPIAKAAAGSGSSDGDSDDQGVIGKLFDRYEDELRKQRNIAAIFIGLYGIVMLVGLAVFIWHSWLKRPFARWRMQRRGLGEHDEKPVHTTNRPTEAEKAVHLGPPVTSEPGRQLYPGQGYNHSQQSFFDDSDQLGAYQSSSPGHRHERSGPSMAARMRALSPIHRSPVEDDYDEPMLPPTAARPEVQSSTSWQGRLGNMLALPTFASKLSRKTSQKSSKTDVSWSGTGSSPGPSRMFQISGPSALGGYGSQQVPSVISKPVPSPLHQNPFSLGDEDEVGTPIAARFAQHRTRASSDQNPFAGRYV</sequence>
<dbReference type="GO" id="GO:0032220">
    <property type="term" value="P:plasma membrane fusion involved in cytogamy"/>
    <property type="evidence" value="ECO:0007669"/>
    <property type="project" value="TreeGrafter"/>
</dbReference>
<name>A0A8K0JRP2_9TREE</name>
<evidence type="ECO:0000313" key="13">
    <source>
        <dbReference type="Proteomes" id="UP000812966"/>
    </source>
</evidence>
<evidence type="ECO:0000256" key="5">
    <source>
        <dbReference type="ARBA" id="ARBA00022692"/>
    </source>
</evidence>
<feature type="compositionally biased region" description="Low complexity" evidence="11">
    <location>
        <begin position="862"/>
        <end position="872"/>
    </location>
</feature>
<accession>A0A8K0JRP2</accession>
<feature type="region of interest" description="Disordered" evidence="11">
    <location>
        <begin position="1"/>
        <end position="44"/>
    </location>
</feature>
<comment type="similarity">
    <text evidence="3 10">Belongs to the PRM1 family.</text>
</comment>
<evidence type="ECO:0000256" key="9">
    <source>
        <dbReference type="ARBA" id="ARBA00023180"/>
    </source>
</evidence>
<comment type="function">
    <text evidence="1 10">Involved in cell fusion during mating by stabilizing the plasma membrane fusion event.</text>
</comment>
<feature type="region of interest" description="Disordered" evidence="11">
    <location>
        <begin position="693"/>
        <end position="765"/>
    </location>
</feature>
<evidence type="ECO:0000256" key="6">
    <source>
        <dbReference type="ARBA" id="ARBA00022971"/>
    </source>
</evidence>
<evidence type="ECO:0000256" key="2">
    <source>
        <dbReference type="ARBA" id="ARBA00004651"/>
    </source>
</evidence>
<feature type="region of interest" description="Disordered" evidence="11">
    <location>
        <begin position="778"/>
        <end position="806"/>
    </location>
</feature>
<comment type="caution">
    <text evidence="12">The sequence shown here is derived from an EMBL/GenBank/DDBJ whole genome shotgun (WGS) entry which is preliminary data.</text>
</comment>
<feature type="compositionally biased region" description="Polar residues" evidence="11">
    <location>
        <begin position="1"/>
        <end position="19"/>
    </location>
</feature>
<evidence type="ECO:0000256" key="7">
    <source>
        <dbReference type="ARBA" id="ARBA00022989"/>
    </source>
</evidence>
<keyword evidence="6 10" id="KW-0184">Conjugation</keyword>
<dbReference type="PANTHER" id="PTHR31030">
    <property type="entry name" value="PLASMA MEMBRANE FUSION PROTEIN PRM1"/>
    <property type="match status" value="1"/>
</dbReference>
<dbReference type="GO" id="GO:0005886">
    <property type="term" value="C:plasma membrane"/>
    <property type="evidence" value="ECO:0007669"/>
    <property type="project" value="UniProtKB-SubCell"/>
</dbReference>
<keyword evidence="9" id="KW-0325">Glycoprotein</keyword>
<keyword evidence="7 10" id="KW-1133">Transmembrane helix</keyword>
<evidence type="ECO:0000256" key="1">
    <source>
        <dbReference type="ARBA" id="ARBA00002512"/>
    </source>
</evidence>
<dbReference type="PANTHER" id="PTHR31030:SF1">
    <property type="entry name" value="PLASMA MEMBRANE FUSION PROTEIN PRM1"/>
    <property type="match status" value="1"/>
</dbReference>
<dbReference type="EMBL" id="JABELV010000009">
    <property type="protein sequence ID" value="KAG7571304.1"/>
    <property type="molecule type" value="Genomic_DNA"/>
</dbReference>
<evidence type="ECO:0000313" key="12">
    <source>
        <dbReference type="EMBL" id="KAG7571304.1"/>
    </source>
</evidence>
<evidence type="ECO:0000256" key="8">
    <source>
        <dbReference type="ARBA" id="ARBA00023136"/>
    </source>
</evidence>
<reference evidence="12" key="1">
    <citation type="submission" date="2020-04" db="EMBL/GenBank/DDBJ databases">
        <title>Analysis of mating type loci in Filobasidium floriforme.</title>
        <authorList>
            <person name="Nowrousian M."/>
        </authorList>
    </citation>
    <scope>NUCLEOTIDE SEQUENCE</scope>
    <source>
        <strain evidence="12">CBS 6242</strain>
    </source>
</reference>
<keyword evidence="5 10" id="KW-0812">Transmembrane</keyword>
<proteinExistence type="inferred from homology"/>
<dbReference type="InterPro" id="IPR026777">
    <property type="entry name" value="PRM1"/>
</dbReference>
<keyword evidence="8 10" id="KW-0472">Membrane</keyword>
<evidence type="ECO:0000256" key="4">
    <source>
        <dbReference type="ARBA" id="ARBA00022475"/>
    </source>
</evidence>
<evidence type="ECO:0000256" key="3">
    <source>
        <dbReference type="ARBA" id="ARBA00010780"/>
    </source>
</evidence>
<dbReference type="AlphaFoldDB" id="A0A8K0JRP2"/>
<dbReference type="Proteomes" id="UP000812966">
    <property type="component" value="Unassembled WGS sequence"/>
</dbReference>